<sequence length="321" mass="35893">MSTNDAKKPLGGNRQESNDVTDGIGGPANGADFLLPYIDPSRRYSDGNRWRSKRSRCVDRLRLEGINQRIEFYDRLQKVLMTRRSLLHGKLKGELLCVETGQSAHSCKTAIDDRELSKLSTHVLNFISKDSNLTKNISQNLANDANESLHDLVTNSTASILEFGFESTSNPDAKVTVTQQQFGVKPRPKGQGLPNLTGIDKVTQHSLGSGDGSMKDLFAGIGQHYDEELSFSSTCSDAERDWKLAEEFNTSLGMEMIQFRREIEEILADHPMGILFPVELTGAYYSKVGRPIKNCTQDFSFEALYAWLRCFTSLDISRLIL</sequence>
<organism evidence="2 3">
    <name type="scientific">Varroa destructor</name>
    <name type="common">Honeybee mite</name>
    <dbReference type="NCBI Taxonomy" id="109461"/>
    <lineage>
        <taxon>Eukaryota</taxon>
        <taxon>Metazoa</taxon>
        <taxon>Ecdysozoa</taxon>
        <taxon>Arthropoda</taxon>
        <taxon>Chelicerata</taxon>
        <taxon>Arachnida</taxon>
        <taxon>Acari</taxon>
        <taxon>Parasitiformes</taxon>
        <taxon>Mesostigmata</taxon>
        <taxon>Gamasina</taxon>
        <taxon>Dermanyssoidea</taxon>
        <taxon>Varroidae</taxon>
        <taxon>Varroa</taxon>
    </lineage>
</organism>
<evidence type="ECO:0000313" key="3">
    <source>
        <dbReference type="Proteomes" id="UP000594260"/>
    </source>
</evidence>
<protein>
    <submittedName>
        <fullName evidence="2">Uncharacterized protein</fullName>
    </submittedName>
</protein>
<proteinExistence type="predicted"/>
<evidence type="ECO:0000256" key="1">
    <source>
        <dbReference type="SAM" id="MobiDB-lite"/>
    </source>
</evidence>
<name>A0A7M7JIG3_VARDE</name>
<dbReference type="OrthoDB" id="10680749at2759"/>
<dbReference type="Proteomes" id="UP000594260">
    <property type="component" value="Unplaced"/>
</dbReference>
<evidence type="ECO:0000313" key="2">
    <source>
        <dbReference type="EnsemblMetazoa" id="XP_022652716"/>
    </source>
</evidence>
<dbReference type="GeneID" id="111246798"/>
<dbReference type="EnsemblMetazoa" id="XM_022796981">
    <property type="protein sequence ID" value="XP_022652716"/>
    <property type="gene ID" value="LOC111246798"/>
</dbReference>
<dbReference type="KEGG" id="vde:111246798"/>
<dbReference type="RefSeq" id="XP_022652716.1">
    <property type="nucleotide sequence ID" value="XM_022796981.1"/>
</dbReference>
<feature type="region of interest" description="Disordered" evidence="1">
    <location>
        <begin position="1"/>
        <end position="25"/>
    </location>
</feature>
<dbReference type="InParanoid" id="A0A7M7JIG3"/>
<accession>A0A7M7JIG3</accession>
<dbReference type="AlphaFoldDB" id="A0A7M7JIG3"/>
<reference evidence="2" key="1">
    <citation type="submission" date="2021-01" db="UniProtKB">
        <authorList>
            <consortium name="EnsemblMetazoa"/>
        </authorList>
    </citation>
    <scope>IDENTIFICATION</scope>
</reference>
<keyword evidence="3" id="KW-1185">Reference proteome</keyword>